<evidence type="ECO:0000256" key="2">
    <source>
        <dbReference type="SAM" id="Phobius"/>
    </source>
</evidence>
<feature type="transmembrane region" description="Helical" evidence="2">
    <location>
        <begin position="84"/>
        <end position="104"/>
    </location>
</feature>
<feature type="region of interest" description="Disordered" evidence="1">
    <location>
        <begin position="111"/>
        <end position="159"/>
    </location>
</feature>
<accession>A0ABX9MDP9</accession>
<dbReference type="EMBL" id="QXIX01000058">
    <property type="protein sequence ID" value="RIE11866.1"/>
    <property type="molecule type" value="Genomic_DNA"/>
</dbReference>
<evidence type="ECO:0000313" key="4">
    <source>
        <dbReference type="Proteomes" id="UP000265724"/>
    </source>
</evidence>
<dbReference type="Proteomes" id="UP000265724">
    <property type="component" value="Unassembled WGS sequence"/>
</dbReference>
<name>A0ABX9MDP9_9BACT</name>
<sequence length="159" mass="17081">MPTLVSTTTTTTAAPATPTSTGPSFFVLLLAGLAVMFLGNLLGRYLSKTTNKTVSRKLYFFITIPIMIVFVLIVFVMGRSLSTIGQYILFAVYILGFSILGGFVEAPPVSTRSSGPSSRDVRPSDELPHVTTGSDTVEGAGKDITQDSPVDDKTEHHHR</sequence>
<feature type="transmembrane region" description="Helical" evidence="2">
    <location>
        <begin position="58"/>
        <end position="78"/>
    </location>
</feature>
<reference evidence="3 4" key="1">
    <citation type="submission" date="2018-09" db="EMBL/GenBank/DDBJ databases">
        <title>Discovery and Ecogenomic Context for Candidatus Cryosericales, a Global Caldiserica Order Active in Thawing Permafrost.</title>
        <authorList>
            <person name="Martinez M.A."/>
            <person name="Woodcroft B.J."/>
            <person name="Ignacio Espinoza J.C."/>
            <person name="Zayed A."/>
            <person name="Singleton C.M."/>
            <person name="Boyd J."/>
            <person name="Li Y.-F."/>
            <person name="Purvine S."/>
            <person name="Maughan H."/>
            <person name="Hodgkins S.B."/>
            <person name="Anderson D."/>
            <person name="Sederholm M."/>
            <person name="Temperton B."/>
            <person name="Saleska S.R."/>
            <person name="Tyson G.W."/>
            <person name="Rich V.I."/>
        </authorList>
    </citation>
    <scope>NUCLEOTIDE SEQUENCE [LARGE SCALE GENOMIC DNA]</scope>
    <source>
        <strain evidence="3 4">SMC2</strain>
    </source>
</reference>
<feature type="transmembrane region" description="Helical" evidence="2">
    <location>
        <begin position="25"/>
        <end position="46"/>
    </location>
</feature>
<proteinExistence type="predicted"/>
<feature type="compositionally biased region" description="Basic and acidic residues" evidence="1">
    <location>
        <begin position="119"/>
        <end position="128"/>
    </location>
</feature>
<keyword evidence="2" id="KW-1133">Transmembrane helix</keyword>
<feature type="compositionally biased region" description="Basic and acidic residues" evidence="1">
    <location>
        <begin position="140"/>
        <end position="159"/>
    </location>
</feature>
<organism evidence="3 4">
    <name type="scientific">Candidatus Cryosericum hinesii</name>
    <dbReference type="NCBI Taxonomy" id="2290915"/>
    <lineage>
        <taxon>Bacteria</taxon>
        <taxon>Pseudomonadati</taxon>
        <taxon>Caldisericota/Cryosericota group</taxon>
        <taxon>Candidatus Cryosericota</taxon>
        <taxon>Candidatus Cryosericia</taxon>
        <taxon>Candidatus Cryosericales</taxon>
        <taxon>Candidatus Cryosericaceae</taxon>
        <taxon>Candidatus Cryosericum</taxon>
    </lineage>
</organism>
<keyword evidence="2" id="KW-0812">Transmembrane</keyword>
<evidence type="ECO:0000256" key="1">
    <source>
        <dbReference type="SAM" id="MobiDB-lite"/>
    </source>
</evidence>
<keyword evidence="4" id="KW-1185">Reference proteome</keyword>
<comment type="caution">
    <text evidence="3">The sequence shown here is derived from an EMBL/GenBank/DDBJ whole genome shotgun (WGS) entry which is preliminary data.</text>
</comment>
<protein>
    <submittedName>
        <fullName evidence="3">Uncharacterized protein</fullName>
    </submittedName>
</protein>
<keyword evidence="2" id="KW-0472">Membrane</keyword>
<gene>
    <name evidence="3" type="ORF">SMC2_08135</name>
</gene>
<evidence type="ECO:0000313" key="3">
    <source>
        <dbReference type="EMBL" id="RIE11866.1"/>
    </source>
</evidence>
<dbReference type="RefSeq" id="WP_119086824.1">
    <property type="nucleotide sequence ID" value="NZ_QXIV01000004.1"/>
</dbReference>